<organism evidence="1 2">
    <name type="scientific">Citricoccus muralis</name>
    <dbReference type="NCBI Taxonomy" id="169134"/>
    <lineage>
        <taxon>Bacteria</taxon>
        <taxon>Bacillati</taxon>
        <taxon>Actinomycetota</taxon>
        <taxon>Actinomycetes</taxon>
        <taxon>Micrococcales</taxon>
        <taxon>Micrococcaceae</taxon>
        <taxon>Citricoccus</taxon>
    </lineage>
</organism>
<dbReference type="Pfam" id="PF11305">
    <property type="entry name" value="DUF3107"/>
    <property type="match status" value="1"/>
</dbReference>
<sequence>MEIRIGVQHVAREIVLETEASAEEVNEKVQSSLTRGEVLELTDKKGKTLLVPAAGIGYVEVGNSTARPVGFAAQ</sequence>
<reference evidence="1 2" key="1">
    <citation type="submission" date="2023-04" db="EMBL/GenBank/DDBJ databases">
        <title>Funneling lignin-derived compounds into biodiesel using alkali-halophilic Citricoccus sp. P2.</title>
        <authorList>
            <person name="Luo C.-B."/>
        </authorList>
    </citation>
    <scope>NUCLEOTIDE SEQUENCE [LARGE SCALE GENOMIC DNA]</scope>
    <source>
        <strain evidence="1 2">P2</strain>
    </source>
</reference>
<keyword evidence="2" id="KW-1185">Reference proteome</keyword>
<dbReference type="Proteomes" id="UP001219037">
    <property type="component" value="Chromosome"/>
</dbReference>
<proteinExistence type="predicted"/>
<dbReference type="RefSeq" id="WP_270104871.1">
    <property type="nucleotide sequence ID" value="NZ_CP121252.1"/>
</dbReference>
<evidence type="ECO:0000313" key="2">
    <source>
        <dbReference type="Proteomes" id="UP001219037"/>
    </source>
</evidence>
<protein>
    <submittedName>
        <fullName evidence="1">DUF3107 domain-containing protein</fullName>
    </submittedName>
</protein>
<dbReference type="InterPro" id="IPR021456">
    <property type="entry name" value="DUF3107"/>
</dbReference>
<name>A0ABY8H3H2_9MICC</name>
<dbReference type="EMBL" id="CP121252">
    <property type="protein sequence ID" value="WFP15680.1"/>
    <property type="molecule type" value="Genomic_DNA"/>
</dbReference>
<accession>A0ABY8H3H2</accession>
<gene>
    <name evidence="1" type="ORF">P8192_09740</name>
</gene>
<evidence type="ECO:0000313" key="1">
    <source>
        <dbReference type="EMBL" id="WFP15680.1"/>
    </source>
</evidence>